<feature type="transmembrane region" description="Helical" evidence="2">
    <location>
        <begin position="94"/>
        <end position="116"/>
    </location>
</feature>
<protein>
    <recommendedName>
        <fullName evidence="5">Transmembrane protein</fullName>
    </recommendedName>
</protein>
<keyword evidence="2" id="KW-1133">Transmembrane helix</keyword>
<evidence type="ECO:0000313" key="4">
    <source>
        <dbReference type="Proteomes" id="UP000807342"/>
    </source>
</evidence>
<evidence type="ECO:0000256" key="2">
    <source>
        <dbReference type="SAM" id="Phobius"/>
    </source>
</evidence>
<accession>A0A9P5XGL7</accession>
<reference evidence="3" key="1">
    <citation type="submission" date="2020-11" db="EMBL/GenBank/DDBJ databases">
        <authorList>
            <consortium name="DOE Joint Genome Institute"/>
            <person name="Ahrendt S."/>
            <person name="Riley R."/>
            <person name="Andreopoulos W."/>
            <person name="Labutti K."/>
            <person name="Pangilinan J."/>
            <person name="Ruiz-Duenas F.J."/>
            <person name="Barrasa J.M."/>
            <person name="Sanchez-Garcia M."/>
            <person name="Camarero S."/>
            <person name="Miyauchi S."/>
            <person name="Serrano A."/>
            <person name="Linde D."/>
            <person name="Babiker R."/>
            <person name="Drula E."/>
            <person name="Ayuso-Fernandez I."/>
            <person name="Pacheco R."/>
            <person name="Padilla G."/>
            <person name="Ferreira P."/>
            <person name="Barriuso J."/>
            <person name="Kellner H."/>
            <person name="Castanera R."/>
            <person name="Alfaro M."/>
            <person name="Ramirez L."/>
            <person name="Pisabarro A.G."/>
            <person name="Kuo A."/>
            <person name="Tritt A."/>
            <person name="Lipzen A."/>
            <person name="He G."/>
            <person name="Yan M."/>
            <person name="Ng V."/>
            <person name="Cullen D."/>
            <person name="Martin F."/>
            <person name="Rosso M.-N."/>
            <person name="Henrissat B."/>
            <person name="Hibbett D."/>
            <person name="Martinez A.T."/>
            <person name="Grigoriev I.V."/>
        </authorList>
    </citation>
    <scope>NUCLEOTIDE SEQUENCE</scope>
    <source>
        <strain evidence="3">MF-IS2</strain>
    </source>
</reference>
<feature type="region of interest" description="Disordered" evidence="1">
    <location>
        <begin position="307"/>
        <end position="335"/>
    </location>
</feature>
<feature type="transmembrane region" description="Helical" evidence="2">
    <location>
        <begin position="62"/>
        <end position="82"/>
    </location>
</feature>
<dbReference type="EMBL" id="MU151118">
    <property type="protein sequence ID" value="KAF9449862.1"/>
    <property type="molecule type" value="Genomic_DNA"/>
</dbReference>
<keyword evidence="4" id="KW-1185">Reference proteome</keyword>
<keyword evidence="2" id="KW-0812">Transmembrane</keyword>
<name>A0A9P5XGL7_9AGAR</name>
<dbReference type="OrthoDB" id="3038990at2759"/>
<keyword evidence="2" id="KW-0472">Membrane</keyword>
<dbReference type="AlphaFoldDB" id="A0A9P5XGL7"/>
<evidence type="ECO:0008006" key="5">
    <source>
        <dbReference type="Google" id="ProtNLM"/>
    </source>
</evidence>
<evidence type="ECO:0000256" key="1">
    <source>
        <dbReference type="SAM" id="MobiDB-lite"/>
    </source>
</evidence>
<comment type="caution">
    <text evidence="3">The sequence shown here is derived from an EMBL/GenBank/DDBJ whole genome shotgun (WGS) entry which is preliminary data.</text>
</comment>
<gene>
    <name evidence="3" type="ORF">P691DRAFT_811549</name>
</gene>
<feature type="transmembrane region" description="Helical" evidence="2">
    <location>
        <begin position="29"/>
        <end position="50"/>
    </location>
</feature>
<sequence length="335" mass="36595">MSTGILNPDNYLSHLSPADAFQFEVVRNLYLAVLGVSRLFALCYVLLSVLGKSLPFDNCNSVFLSIGCCCVVSIISSSFLFLRRVQAVYANNRWVRRFFFTLWLVVGGMVTSVPIGVRAAHIPGTKYCIDSEPKQYVFAGTLFHVVFDTLVFLAISLKVGRSHSIQDARVSWSTLVSGKALPRLSRAILQGGQQYYLITSGVYIILVILLGLPSIPPPYRNMLAFPTVSITASMACRVYRNIKLLDISEGMSPLPVSDLNFAGGNHAHKDRLSHIPLSLTSSESVELRSHLGGTISSGTPAISTVTRSQGAWSGQPAEVRKPERSLTCETQPHAT</sequence>
<dbReference type="Proteomes" id="UP000807342">
    <property type="component" value="Unassembled WGS sequence"/>
</dbReference>
<proteinExistence type="predicted"/>
<feature type="transmembrane region" description="Helical" evidence="2">
    <location>
        <begin position="136"/>
        <end position="157"/>
    </location>
</feature>
<evidence type="ECO:0000313" key="3">
    <source>
        <dbReference type="EMBL" id="KAF9449862.1"/>
    </source>
</evidence>
<organism evidence="3 4">
    <name type="scientific">Macrolepiota fuliginosa MF-IS2</name>
    <dbReference type="NCBI Taxonomy" id="1400762"/>
    <lineage>
        <taxon>Eukaryota</taxon>
        <taxon>Fungi</taxon>
        <taxon>Dikarya</taxon>
        <taxon>Basidiomycota</taxon>
        <taxon>Agaricomycotina</taxon>
        <taxon>Agaricomycetes</taxon>
        <taxon>Agaricomycetidae</taxon>
        <taxon>Agaricales</taxon>
        <taxon>Agaricineae</taxon>
        <taxon>Agaricaceae</taxon>
        <taxon>Macrolepiota</taxon>
    </lineage>
</organism>
<feature type="transmembrane region" description="Helical" evidence="2">
    <location>
        <begin position="195"/>
        <end position="215"/>
    </location>
</feature>